<comment type="caution">
    <text evidence="1">The sequence shown here is derived from an EMBL/GenBank/DDBJ whole genome shotgun (WGS) entry which is preliminary data.</text>
</comment>
<keyword evidence="2" id="KW-1185">Reference proteome</keyword>
<dbReference type="EMBL" id="CM043808">
    <property type="protein sequence ID" value="KAI4802381.1"/>
    <property type="molecule type" value="Genomic_DNA"/>
</dbReference>
<reference evidence="1" key="1">
    <citation type="submission" date="2022-05" db="EMBL/GenBank/DDBJ databases">
        <title>Chromosome-level genome of Chaenocephalus aceratus.</title>
        <authorList>
            <person name="Park H."/>
        </authorList>
    </citation>
    <scope>NUCLEOTIDE SEQUENCE</scope>
    <source>
        <strain evidence="1">KU_202001</strain>
    </source>
</reference>
<evidence type="ECO:0000313" key="2">
    <source>
        <dbReference type="Proteomes" id="UP001057452"/>
    </source>
</evidence>
<name>A0ACB9VSJ4_CHAAC</name>
<dbReference type="Proteomes" id="UP001057452">
    <property type="component" value="Chromosome 24"/>
</dbReference>
<organism evidence="1 2">
    <name type="scientific">Chaenocephalus aceratus</name>
    <name type="common">Blackfin icefish</name>
    <name type="synonym">Chaenichthys aceratus</name>
    <dbReference type="NCBI Taxonomy" id="36190"/>
    <lineage>
        <taxon>Eukaryota</taxon>
        <taxon>Metazoa</taxon>
        <taxon>Chordata</taxon>
        <taxon>Craniata</taxon>
        <taxon>Vertebrata</taxon>
        <taxon>Euteleostomi</taxon>
        <taxon>Actinopterygii</taxon>
        <taxon>Neopterygii</taxon>
        <taxon>Teleostei</taxon>
        <taxon>Neoteleostei</taxon>
        <taxon>Acanthomorphata</taxon>
        <taxon>Eupercaria</taxon>
        <taxon>Perciformes</taxon>
        <taxon>Notothenioidei</taxon>
        <taxon>Channichthyidae</taxon>
        <taxon>Chaenocephalus</taxon>
    </lineage>
</organism>
<accession>A0ACB9VSJ4</accession>
<sequence length="106" mass="11352">MTPPEALSTQQIPTEQPAVFTDPSSPSSCFRRSLLPNFLEQHICAAAASDPVSAAPVGCRWKPVYHVKVGDDNPAAWWKCTSYGGSDSPTTSRPVDCVAAEMTVTK</sequence>
<gene>
    <name evidence="1" type="ORF">KUCAC02_020222</name>
</gene>
<evidence type="ECO:0000313" key="1">
    <source>
        <dbReference type="EMBL" id="KAI4802381.1"/>
    </source>
</evidence>
<protein>
    <submittedName>
        <fullName evidence="1">Uncharacterized protein</fullName>
    </submittedName>
</protein>
<proteinExistence type="predicted"/>